<evidence type="ECO:0000313" key="6">
    <source>
        <dbReference type="Proteomes" id="UP000427071"/>
    </source>
</evidence>
<dbReference type="InterPro" id="IPR058717">
    <property type="entry name" value="Phage_L5_Integrase_N"/>
</dbReference>
<dbReference type="Gene3D" id="1.10.443.10">
    <property type="entry name" value="Intergrase catalytic core"/>
    <property type="match status" value="1"/>
</dbReference>
<feature type="domain" description="Tyr recombinase" evidence="4">
    <location>
        <begin position="192"/>
        <end position="390"/>
    </location>
</feature>
<dbReference type="InterPro" id="IPR010998">
    <property type="entry name" value="Integrase_recombinase_N"/>
</dbReference>
<proteinExistence type="inferred from homology"/>
<dbReference type="InterPro" id="IPR011010">
    <property type="entry name" value="DNA_brk_join_enz"/>
</dbReference>
<dbReference type="GO" id="GO:0015074">
    <property type="term" value="P:DNA integration"/>
    <property type="evidence" value="ECO:0007669"/>
    <property type="project" value="InterPro"/>
</dbReference>
<dbReference type="KEGG" id="ckw:CKALI_06495"/>
<dbReference type="PANTHER" id="PTHR30349:SF64">
    <property type="entry name" value="PROPHAGE INTEGRASE INTD-RELATED"/>
    <property type="match status" value="1"/>
</dbReference>
<dbReference type="PANTHER" id="PTHR30349">
    <property type="entry name" value="PHAGE INTEGRASE-RELATED"/>
    <property type="match status" value="1"/>
</dbReference>
<dbReference type="Pfam" id="PF00589">
    <property type="entry name" value="Phage_integrase"/>
    <property type="match status" value="1"/>
</dbReference>
<comment type="similarity">
    <text evidence="1">Belongs to the 'phage' integrase family.</text>
</comment>
<organism evidence="5 6">
    <name type="scientific">Corynebacterium kalinowskii</name>
    <dbReference type="NCBI Taxonomy" id="2675216"/>
    <lineage>
        <taxon>Bacteria</taxon>
        <taxon>Bacillati</taxon>
        <taxon>Actinomycetota</taxon>
        <taxon>Actinomycetes</taxon>
        <taxon>Mycobacteriales</taxon>
        <taxon>Corynebacteriaceae</taxon>
        <taxon>Corynebacterium</taxon>
    </lineage>
</organism>
<evidence type="ECO:0000256" key="1">
    <source>
        <dbReference type="ARBA" id="ARBA00008857"/>
    </source>
</evidence>
<dbReference type="Gene3D" id="1.10.150.130">
    <property type="match status" value="1"/>
</dbReference>
<keyword evidence="2" id="KW-0238">DNA-binding</keyword>
<keyword evidence="6" id="KW-1185">Reference proteome</keyword>
<accession>A0A6B8W413</accession>
<dbReference type="Proteomes" id="UP000427071">
    <property type="component" value="Chromosome"/>
</dbReference>
<dbReference type="SUPFAM" id="SSF56349">
    <property type="entry name" value="DNA breaking-rejoining enzymes"/>
    <property type="match status" value="1"/>
</dbReference>
<sequence>MAKKNEVSSFGNIRKLPSGKFQARYVGPDGLRHKAPETFYLIGDAHQWLEDEEYLIRKGHWTPPAERIAAEQEKKDDEAFTVRVLMARWLDEKEREGLAVSTMAKYRDRVDRRITGDGVPGSFADLPVKEVTVSKTRMWWDQITDQWPDSGEMNRKAYQHLRSAFADLVEDELIPANPISVKAGKRKVKPTYEKDLLDVNELVALYGQASDRYKLMTALVFFHGLRIGEAIALKRKHILVTRDEKGEVTSISVKVEDNYQRIDGKMVSMGKTKTPAGMRTVPVFKAFYADIMKHLETFTGPDDDDLVTTTRSGSPVMDTSYRSTVKAMKDKAEIKKRVHPHSGRRFVTTALLEQGVEPSVVGKIIGDRDLTTVLEVYAQVRPGRTQEVMNKLGETITL</sequence>
<gene>
    <name evidence="5" type="ORF">CKALI_06495</name>
</gene>
<evidence type="ECO:0000256" key="2">
    <source>
        <dbReference type="ARBA" id="ARBA00023125"/>
    </source>
</evidence>
<dbReference type="PROSITE" id="PS51898">
    <property type="entry name" value="TYR_RECOMBINASE"/>
    <property type="match status" value="1"/>
</dbReference>
<dbReference type="AlphaFoldDB" id="A0A6B8W413"/>
<dbReference type="InterPro" id="IPR013762">
    <property type="entry name" value="Integrase-like_cat_sf"/>
</dbReference>
<keyword evidence="3" id="KW-0233">DNA recombination</keyword>
<dbReference type="InterPro" id="IPR050090">
    <property type="entry name" value="Tyrosine_recombinase_XerCD"/>
</dbReference>
<reference evidence="6" key="1">
    <citation type="submission" date="2019-11" db="EMBL/GenBank/DDBJ databases">
        <title>Complete genome sequence of Corynebacterium kalinowskii 1959, a novel Corynebacterium species isolated from soil of a small paddock in Vilsendorf, Germany.</title>
        <authorList>
            <person name="Schaffert L."/>
            <person name="Ruwe M."/>
            <person name="Milse J."/>
            <person name="Hanuschka K."/>
            <person name="Ortseifen V."/>
            <person name="Droste J."/>
            <person name="Brandt D."/>
            <person name="Schlueter L."/>
            <person name="Kutter Y."/>
            <person name="Vinke S."/>
            <person name="Viehoefer P."/>
            <person name="Jacob L."/>
            <person name="Luebke N.-C."/>
            <person name="Schulte-Berndt E."/>
            <person name="Hain C."/>
            <person name="Linder M."/>
            <person name="Schmidt P."/>
            <person name="Wollenschlaeger L."/>
            <person name="Luttermann T."/>
            <person name="Thieme E."/>
            <person name="Hassa J."/>
            <person name="Haak M."/>
            <person name="Wittchen M."/>
            <person name="Mentz A."/>
            <person name="Persicke M."/>
            <person name="Busche T."/>
            <person name="Ruckert C."/>
        </authorList>
    </citation>
    <scope>NUCLEOTIDE SEQUENCE [LARGE SCALE GENOMIC DNA]</scope>
    <source>
        <strain evidence="6">1959</strain>
    </source>
</reference>
<dbReference type="RefSeq" id="WP_197079648.1">
    <property type="nucleotide sequence ID" value="NZ_CP046452.1"/>
</dbReference>
<name>A0A6B8W413_9CORY</name>
<dbReference type="GO" id="GO:0006310">
    <property type="term" value="P:DNA recombination"/>
    <property type="evidence" value="ECO:0007669"/>
    <property type="project" value="UniProtKB-KW"/>
</dbReference>
<protein>
    <submittedName>
        <fullName evidence="5">Prophage phiRv2 integrase</fullName>
    </submittedName>
</protein>
<evidence type="ECO:0000259" key="4">
    <source>
        <dbReference type="PROSITE" id="PS51898"/>
    </source>
</evidence>
<dbReference type="GO" id="GO:0003677">
    <property type="term" value="F:DNA binding"/>
    <property type="evidence" value="ECO:0007669"/>
    <property type="project" value="UniProtKB-KW"/>
</dbReference>
<evidence type="ECO:0000313" key="5">
    <source>
        <dbReference type="EMBL" id="QGU02168.1"/>
    </source>
</evidence>
<dbReference type="Pfam" id="PF26003">
    <property type="entry name" value="Integrase_N_phage"/>
    <property type="match status" value="1"/>
</dbReference>
<dbReference type="InterPro" id="IPR002104">
    <property type="entry name" value="Integrase_catalytic"/>
</dbReference>
<evidence type="ECO:0000256" key="3">
    <source>
        <dbReference type="ARBA" id="ARBA00023172"/>
    </source>
</evidence>
<dbReference type="EMBL" id="CP046452">
    <property type="protein sequence ID" value="QGU02168.1"/>
    <property type="molecule type" value="Genomic_DNA"/>
</dbReference>